<dbReference type="SMART" id="SM00347">
    <property type="entry name" value="HTH_MARR"/>
    <property type="match status" value="1"/>
</dbReference>
<dbReference type="InterPro" id="IPR036388">
    <property type="entry name" value="WH-like_DNA-bd_sf"/>
</dbReference>
<dbReference type="Gene3D" id="1.10.10.10">
    <property type="entry name" value="Winged helix-like DNA-binding domain superfamily/Winged helix DNA-binding domain"/>
    <property type="match status" value="1"/>
</dbReference>
<dbReference type="InterPro" id="IPR039422">
    <property type="entry name" value="MarR/SlyA-like"/>
</dbReference>
<dbReference type="EMBL" id="RDQZ01000033">
    <property type="protein sequence ID" value="RXH08243.1"/>
    <property type="molecule type" value="Genomic_DNA"/>
</dbReference>
<dbReference type="PRINTS" id="PR00598">
    <property type="entry name" value="HTHMARR"/>
</dbReference>
<feature type="domain" description="HTH marR-type" evidence="1">
    <location>
        <begin position="49"/>
        <end position="185"/>
    </location>
</feature>
<dbReference type="GO" id="GO:0006950">
    <property type="term" value="P:response to stress"/>
    <property type="evidence" value="ECO:0007669"/>
    <property type="project" value="TreeGrafter"/>
</dbReference>
<dbReference type="SUPFAM" id="SSF46785">
    <property type="entry name" value="Winged helix' DNA-binding domain"/>
    <property type="match status" value="1"/>
</dbReference>
<dbReference type="InterPro" id="IPR036390">
    <property type="entry name" value="WH_DNA-bd_sf"/>
</dbReference>
<evidence type="ECO:0000259" key="1">
    <source>
        <dbReference type="PROSITE" id="PS50995"/>
    </source>
</evidence>
<evidence type="ECO:0000313" key="5">
    <source>
        <dbReference type="Proteomes" id="UP000290401"/>
    </source>
</evidence>
<dbReference type="PANTHER" id="PTHR33164">
    <property type="entry name" value="TRANSCRIPTIONAL REGULATOR, MARR FAMILY"/>
    <property type="match status" value="1"/>
</dbReference>
<dbReference type="Proteomes" id="UP000290401">
    <property type="component" value="Unassembled WGS sequence"/>
</dbReference>
<reference evidence="2 4" key="1">
    <citation type="submission" date="2018-06" db="EMBL/GenBank/DDBJ databases">
        <title>Comparative genomics of rhizobia nodulating Arachis hypogaea in China.</title>
        <authorList>
            <person name="Li Y."/>
        </authorList>
    </citation>
    <scope>NUCLEOTIDE SEQUENCE [LARGE SCALE GENOMIC DNA]</scope>
    <source>
        <strain evidence="2 4">CCBAU 51670</strain>
    </source>
</reference>
<dbReference type="InterPro" id="IPR000835">
    <property type="entry name" value="HTH_MarR-typ"/>
</dbReference>
<accession>A0AAE5X1Y0</accession>
<dbReference type="Pfam" id="PF12802">
    <property type="entry name" value="MarR_2"/>
    <property type="match status" value="1"/>
</dbReference>
<protein>
    <submittedName>
        <fullName evidence="2">MarR family transcriptional regulator</fullName>
    </submittedName>
</protein>
<sequence length="187" mass="20442">MQPGKARVRKRIAGPQRIARVAKPSRSAPRAVSATKQAKVKLKAKPPALGDLTQLLGYSIRRAQLWIFKEFSRQLAAFEISPAQFSVLCVIDANPGVNQLAVAQLLSIERAGLGRLVDHLESRGLVRRTASAVNRRYYVLYLTEAGIALLARMKPAAAESDKALAAKIGPRAYKELRKALSIFVEDG</sequence>
<dbReference type="PROSITE" id="PS50995">
    <property type="entry name" value="HTH_MARR_2"/>
    <property type="match status" value="1"/>
</dbReference>
<dbReference type="AlphaFoldDB" id="A0AAE5X1Y0"/>
<dbReference type="GO" id="GO:0003700">
    <property type="term" value="F:DNA-binding transcription factor activity"/>
    <property type="evidence" value="ECO:0007669"/>
    <property type="project" value="InterPro"/>
</dbReference>
<gene>
    <name evidence="3" type="ORF">EAS56_30015</name>
    <name evidence="2" type="ORF">XH91_19825</name>
</gene>
<dbReference type="PANTHER" id="PTHR33164:SF89">
    <property type="entry name" value="MARR FAMILY REGULATORY PROTEIN"/>
    <property type="match status" value="1"/>
</dbReference>
<dbReference type="Proteomes" id="UP000288972">
    <property type="component" value="Chromosome"/>
</dbReference>
<reference evidence="3 5" key="2">
    <citation type="submission" date="2018-10" db="EMBL/GenBank/DDBJ databases">
        <title>Bradyrhizobium sp. nov., effective nodules isolated from peanut in China.</title>
        <authorList>
            <person name="Li Y."/>
        </authorList>
    </citation>
    <scope>NUCLEOTIDE SEQUENCE [LARGE SCALE GENOMIC DNA]</scope>
    <source>
        <strain evidence="3 5">CCBAU 53426</strain>
    </source>
</reference>
<evidence type="ECO:0000313" key="2">
    <source>
        <dbReference type="EMBL" id="QAU47377.1"/>
    </source>
</evidence>
<dbReference type="KEGG" id="bgz:XH91_19825"/>
<proteinExistence type="predicted"/>
<evidence type="ECO:0000313" key="3">
    <source>
        <dbReference type="EMBL" id="RXH08243.1"/>
    </source>
</evidence>
<dbReference type="EMBL" id="CP030053">
    <property type="protein sequence ID" value="QAU47377.1"/>
    <property type="molecule type" value="Genomic_DNA"/>
</dbReference>
<organism evidence="2 4">
    <name type="scientific">Bradyrhizobium guangzhouense</name>
    <dbReference type="NCBI Taxonomy" id="1325095"/>
    <lineage>
        <taxon>Bacteria</taxon>
        <taxon>Pseudomonadati</taxon>
        <taxon>Pseudomonadota</taxon>
        <taxon>Alphaproteobacteria</taxon>
        <taxon>Hyphomicrobiales</taxon>
        <taxon>Nitrobacteraceae</taxon>
        <taxon>Bradyrhizobium</taxon>
    </lineage>
</organism>
<evidence type="ECO:0000313" key="4">
    <source>
        <dbReference type="Proteomes" id="UP000288972"/>
    </source>
</evidence>
<name>A0AAE5X1Y0_9BRAD</name>
<keyword evidence="5" id="KW-1185">Reference proteome</keyword>